<proteinExistence type="predicted"/>
<feature type="domain" description="Endoribonuclease L-PSP/chorismate mutase-like" evidence="1">
    <location>
        <begin position="8"/>
        <end position="137"/>
    </location>
</feature>
<evidence type="ECO:0000313" key="2">
    <source>
        <dbReference type="EMBL" id="GAD67038.1"/>
    </source>
</evidence>
<evidence type="ECO:0000259" key="1">
    <source>
        <dbReference type="Pfam" id="PF14588"/>
    </source>
</evidence>
<dbReference type="STRING" id="1219065.VPR01S_06_00550"/>
<dbReference type="AlphaFoldDB" id="U3BK87"/>
<dbReference type="PANTHER" id="PTHR43760:SF1">
    <property type="entry name" value="ENDORIBONUCLEASE L-PSP_CHORISMATE MUTASE-LIKE DOMAIN-CONTAINING PROTEIN"/>
    <property type="match status" value="1"/>
</dbReference>
<evidence type="ECO:0000313" key="3">
    <source>
        <dbReference type="Proteomes" id="UP000016570"/>
    </source>
</evidence>
<accession>U3BK87</accession>
<dbReference type="EMBL" id="BATJ01000006">
    <property type="protein sequence ID" value="GAD67038.1"/>
    <property type="molecule type" value="Genomic_DNA"/>
</dbReference>
<keyword evidence="3" id="KW-1185">Reference proteome</keyword>
<dbReference type="Gene3D" id="3.30.1330.40">
    <property type="entry name" value="RutC-like"/>
    <property type="match status" value="1"/>
</dbReference>
<dbReference type="InterPro" id="IPR035959">
    <property type="entry name" value="RutC-like_sf"/>
</dbReference>
<dbReference type="Pfam" id="PF14588">
    <property type="entry name" value="YjgF_endoribonc"/>
    <property type="match status" value="1"/>
</dbReference>
<dbReference type="PANTHER" id="PTHR43760">
    <property type="entry name" value="ENDORIBONUCLEASE-RELATED"/>
    <property type="match status" value="1"/>
</dbReference>
<dbReference type="Proteomes" id="UP000016570">
    <property type="component" value="Unassembled WGS sequence"/>
</dbReference>
<organism evidence="2 3">
    <name type="scientific">Vibrio proteolyticus NBRC 13287</name>
    <dbReference type="NCBI Taxonomy" id="1219065"/>
    <lineage>
        <taxon>Bacteria</taxon>
        <taxon>Pseudomonadati</taxon>
        <taxon>Pseudomonadota</taxon>
        <taxon>Gammaproteobacteria</taxon>
        <taxon>Vibrionales</taxon>
        <taxon>Vibrionaceae</taxon>
        <taxon>Vibrio</taxon>
    </lineage>
</organism>
<comment type="caution">
    <text evidence="2">The sequence shown here is derived from an EMBL/GenBank/DDBJ whole genome shotgun (WGS) entry which is preliminary data.</text>
</comment>
<dbReference type="RefSeq" id="WP_021705013.1">
    <property type="nucleotide sequence ID" value="NZ_BATJ01000006.1"/>
</dbReference>
<dbReference type="CDD" id="cd02199">
    <property type="entry name" value="YjgF_YER057c_UK114_like_1"/>
    <property type="match status" value="1"/>
</dbReference>
<dbReference type="eggNOG" id="COG0251">
    <property type="taxonomic scope" value="Bacteria"/>
</dbReference>
<gene>
    <name evidence="2" type="ORF">VPR01S_06_00550</name>
</gene>
<protein>
    <recommendedName>
        <fullName evidence="1">Endoribonuclease L-PSP/chorismate mutase-like domain-containing protein</fullName>
    </recommendedName>
</protein>
<sequence length="153" mass="16695">MDAEQQIKQLGLILPPVSEPQGSYRNCVRTGNLLYVSGKGPVSGFDEIPKGKLGREYTVEQGYEFARAAGLDILAAIKQELGTLSRVTRVVKIQGFINATEEFEQHPRVLDGCSELMVEVFGQKGMHARSVFGAASVRANLPLVIDSIFEIAD</sequence>
<dbReference type="SUPFAM" id="SSF55298">
    <property type="entry name" value="YjgF-like"/>
    <property type="match status" value="1"/>
</dbReference>
<reference evidence="2 3" key="1">
    <citation type="submission" date="2013-09" db="EMBL/GenBank/DDBJ databases">
        <title>Whole genome shotgun sequence of Vibrio proteolyticus NBRC 13287.</title>
        <authorList>
            <person name="Isaki S."/>
            <person name="Hosoyama A."/>
            <person name="Numata M."/>
            <person name="Hashimoto M."/>
            <person name="Hosoyama Y."/>
            <person name="Tsuchikane K."/>
            <person name="Noguchi M."/>
            <person name="Hirakata S."/>
            <person name="Ichikawa N."/>
            <person name="Ohji S."/>
            <person name="Yamazoe A."/>
            <person name="Fujita N."/>
        </authorList>
    </citation>
    <scope>NUCLEOTIDE SEQUENCE [LARGE SCALE GENOMIC DNA]</scope>
    <source>
        <strain evidence="2 3">NBRC 13287</strain>
    </source>
</reference>
<dbReference type="InterPro" id="IPR013813">
    <property type="entry name" value="Endoribo_LPSP/chorism_mut-like"/>
</dbReference>
<name>U3BK87_VIBPR</name>